<dbReference type="InterPro" id="IPR035940">
    <property type="entry name" value="CAP_sf"/>
</dbReference>
<dbReference type="SUPFAM" id="SSF55797">
    <property type="entry name" value="PR-1-like"/>
    <property type="match status" value="1"/>
</dbReference>
<reference evidence="2 3" key="1">
    <citation type="journal article" date="2014" name="Agronomy (Basel)">
        <title>A Draft Genome Sequence for Ensete ventricosum, the Drought-Tolerant Tree Against Hunger.</title>
        <authorList>
            <person name="Harrison J."/>
            <person name="Moore K.A."/>
            <person name="Paszkiewicz K."/>
            <person name="Jones T."/>
            <person name="Grant M."/>
            <person name="Ambacheew D."/>
            <person name="Muzemil S."/>
            <person name="Studholme D.J."/>
        </authorList>
    </citation>
    <scope>NUCLEOTIDE SEQUENCE [LARGE SCALE GENOMIC DNA]</scope>
</reference>
<keyword evidence="1" id="KW-0732">Signal</keyword>
<sequence length="73" mass="7942">MRSSNHASALVVCALALAMACTSVTQNSPRDARVADCQLVHSGGPYGENLFWGTGRDFTLTDAVCRHYKQVVW</sequence>
<gene>
    <name evidence="2" type="ORF">B296_00013022</name>
</gene>
<dbReference type="EMBL" id="AMZH03008158">
    <property type="protein sequence ID" value="RRT59558.1"/>
    <property type="molecule type" value="Genomic_DNA"/>
</dbReference>
<evidence type="ECO:0000256" key="1">
    <source>
        <dbReference type="SAM" id="SignalP"/>
    </source>
</evidence>
<name>A0A426Z6F4_ENSVE</name>
<dbReference type="Proteomes" id="UP000287651">
    <property type="component" value="Unassembled WGS sequence"/>
</dbReference>
<dbReference type="PROSITE" id="PS51257">
    <property type="entry name" value="PROKAR_LIPOPROTEIN"/>
    <property type="match status" value="1"/>
</dbReference>
<feature type="chain" id="PRO_5019405021" evidence="1">
    <location>
        <begin position="21"/>
        <end position="73"/>
    </location>
</feature>
<evidence type="ECO:0000313" key="3">
    <source>
        <dbReference type="Proteomes" id="UP000287651"/>
    </source>
</evidence>
<protein>
    <submittedName>
        <fullName evidence="2">Uncharacterized protein</fullName>
    </submittedName>
</protein>
<proteinExistence type="predicted"/>
<evidence type="ECO:0000313" key="2">
    <source>
        <dbReference type="EMBL" id="RRT59558.1"/>
    </source>
</evidence>
<accession>A0A426Z6F4</accession>
<comment type="caution">
    <text evidence="2">The sequence shown here is derived from an EMBL/GenBank/DDBJ whole genome shotgun (WGS) entry which is preliminary data.</text>
</comment>
<feature type="signal peptide" evidence="1">
    <location>
        <begin position="1"/>
        <end position="20"/>
    </location>
</feature>
<organism evidence="2 3">
    <name type="scientific">Ensete ventricosum</name>
    <name type="common">Abyssinian banana</name>
    <name type="synonym">Musa ensete</name>
    <dbReference type="NCBI Taxonomy" id="4639"/>
    <lineage>
        <taxon>Eukaryota</taxon>
        <taxon>Viridiplantae</taxon>
        <taxon>Streptophyta</taxon>
        <taxon>Embryophyta</taxon>
        <taxon>Tracheophyta</taxon>
        <taxon>Spermatophyta</taxon>
        <taxon>Magnoliopsida</taxon>
        <taxon>Liliopsida</taxon>
        <taxon>Zingiberales</taxon>
        <taxon>Musaceae</taxon>
        <taxon>Ensete</taxon>
    </lineage>
</organism>
<dbReference type="AlphaFoldDB" id="A0A426Z6F4"/>